<dbReference type="GeneID" id="112400771"/>
<name>A0A341BI84_NEOAA</name>
<evidence type="ECO:0000256" key="1">
    <source>
        <dbReference type="ARBA" id="ARBA00022473"/>
    </source>
</evidence>
<dbReference type="RefSeq" id="XP_024602465.1">
    <property type="nucleotide sequence ID" value="XM_024746697.1"/>
</dbReference>
<dbReference type="GO" id="GO:0035567">
    <property type="term" value="P:non-canonical Wnt signaling pathway"/>
    <property type="evidence" value="ECO:0007669"/>
    <property type="project" value="TreeGrafter"/>
</dbReference>
<keyword evidence="4" id="KW-0472">Membrane</keyword>
<dbReference type="KEGG" id="nasi:112400771"/>
<comment type="caution">
    <text evidence="3">Lacks conserved residue(s) required for the propagation of feature annotation.</text>
</comment>
<dbReference type="SUPFAM" id="SSF63501">
    <property type="entry name" value="Frizzled cysteine-rich domain"/>
    <property type="match status" value="1"/>
</dbReference>
<accession>A0A341BI84</accession>
<dbReference type="FunFam" id="1.10.2000.10:FF:000013">
    <property type="entry name" value="atrial natriuretic peptide-converting enzyme"/>
    <property type="match status" value="1"/>
</dbReference>
<dbReference type="PROSITE" id="PS50038">
    <property type="entry name" value="FZ"/>
    <property type="match status" value="1"/>
</dbReference>
<evidence type="ECO:0000259" key="5">
    <source>
        <dbReference type="PROSITE" id="PS50038"/>
    </source>
</evidence>
<protein>
    <submittedName>
        <fullName evidence="7">Atrial natriuretic peptide-converting enzyme-like</fullName>
    </submittedName>
</protein>
<feature type="transmembrane region" description="Helical" evidence="4">
    <location>
        <begin position="116"/>
        <end position="139"/>
    </location>
</feature>
<evidence type="ECO:0000256" key="4">
    <source>
        <dbReference type="SAM" id="Phobius"/>
    </source>
</evidence>
<dbReference type="STRING" id="1706337.A0A341BI84"/>
<dbReference type="Pfam" id="PF01392">
    <property type="entry name" value="Fz"/>
    <property type="match status" value="1"/>
</dbReference>
<dbReference type="Gene3D" id="1.10.2000.10">
    <property type="entry name" value="Frizzled cysteine-rich domain"/>
    <property type="match status" value="1"/>
</dbReference>
<dbReference type="InterPro" id="IPR041762">
    <property type="entry name" value="Corin_CRD_1"/>
</dbReference>
<evidence type="ECO:0000313" key="6">
    <source>
        <dbReference type="Proteomes" id="UP000252040"/>
    </source>
</evidence>
<dbReference type="AlphaFoldDB" id="A0A341BI84"/>
<sequence length="336" mass="36971">MIDCLTGSCGSLPLPASQESSLPYATSPGKHQNPKFKARFLLNAYRFHTTIKQKNPELPNLPEIKAEMSLSEGVLGDILEGAGLVYAPSSEVLGADDDTMGDGCSQKLATVNILRFLLLVLIPCICALIVLLVILLSFVGTLKKAYFKSNGSEPLVTDGEVHVYDVILPSTTHNESTGTSTANPTQHIPAWTMDASLPGDLNHRSTSACMNITHSQCQMLPYHTTLTPLLSIVKNMEMEKFLKFFMYLHRLGCYQHIMLFGCSLAFPECIGDGDDSHGLLPCRSFCESAKEGCESVLGMVNASWPEFLKCSQFRNQSEHTNVSRICFSPRQEKEKQ</sequence>
<evidence type="ECO:0000256" key="2">
    <source>
        <dbReference type="ARBA" id="ARBA00023157"/>
    </source>
</evidence>
<keyword evidence="4" id="KW-0812">Transmembrane</keyword>
<reference evidence="7" key="1">
    <citation type="submission" date="2025-08" db="UniProtKB">
        <authorList>
            <consortium name="RefSeq"/>
        </authorList>
    </citation>
    <scope>IDENTIFICATION</scope>
    <source>
        <tissue evidence="7">Meat</tissue>
    </source>
</reference>
<keyword evidence="2 3" id="KW-1015">Disulfide bond</keyword>
<dbReference type="SMART" id="SM00063">
    <property type="entry name" value="FRI"/>
    <property type="match status" value="1"/>
</dbReference>
<dbReference type="GO" id="GO:0060070">
    <property type="term" value="P:canonical Wnt signaling pathway"/>
    <property type="evidence" value="ECO:0007669"/>
    <property type="project" value="TreeGrafter"/>
</dbReference>
<dbReference type="GO" id="GO:0005886">
    <property type="term" value="C:plasma membrane"/>
    <property type="evidence" value="ECO:0007669"/>
    <property type="project" value="TreeGrafter"/>
</dbReference>
<gene>
    <name evidence="7" type="primary">LOC112400771</name>
</gene>
<evidence type="ECO:0000313" key="7">
    <source>
        <dbReference type="RefSeq" id="XP_024602465.1"/>
    </source>
</evidence>
<evidence type="ECO:0000256" key="3">
    <source>
        <dbReference type="PROSITE-ProRule" id="PRU00090"/>
    </source>
</evidence>
<proteinExistence type="predicted"/>
<dbReference type="InterPro" id="IPR015526">
    <property type="entry name" value="Frizzled/SFRP"/>
</dbReference>
<feature type="non-terminal residue" evidence="7">
    <location>
        <position position="336"/>
    </location>
</feature>
<dbReference type="InParanoid" id="A0A341BI84"/>
<dbReference type="GO" id="GO:0042813">
    <property type="term" value="F:Wnt receptor activity"/>
    <property type="evidence" value="ECO:0007669"/>
    <property type="project" value="TreeGrafter"/>
</dbReference>
<keyword evidence="6" id="KW-1185">Reference proteome</keyword>
<feature type="disulfide bond" evidence="3">
    <location>
        <begin position="286"/>
        <end position="310"/>
    </location>
</feature>
<dbReference type="InterPro" id="IPR036790">
    <property type="entry name" value="Frizzled_dom_sf"/>
</dbReference>
<organism evidence="6 7">
    <name type="scientific">Neophocaena asiaeorientalis asiaeorientalis</name>
    <name type="common">Yangtze finless porpoise</name>
    <name type="synonym">Neophocaena phocaenoides subsp. asiaeorientalis</name>
    <dbReference type="NCBI Taxonomy" id="1706337"/>
    <lineage>
        <taxon>Eukaryota</taxon>
        <taxon>Metazoa</taxon>
        <taxon>Chordata</taxon>
        <taxon>Craniata</taxon>
        <taxon>Vertebrata</taxon>
        <taxon>Euteleostomi</taxon>
        <taxon>Mammalia</taxon>
        <taxon>Eutheria</taxon>
        <taxon>Laurasiatheria</taxon>
        <taxon>Artiodactyla</taxon>
        <taxon>Whippomorpha</taxon>
        <taxon>Cetacea</taxon>
        <taxon>Odontoceti</taxon>
        <taxon>Phocoenidae</taxon>
        <taxon>Neophocaena</taxon>
    </lineage>
</organism>
<keyword evidence="4" id="KW-1133">Transmembrane helix</keyword>
<feature type="domain" description="FZ" evidence="5">
    <location>
        <begin position="204"/>
        <end position="329"/>
    </location>
</feature>
<keyword evidence="1" id="KW-0217">Developmental protein</keyword>
<dbReference type="PANTHER" id="PTHR11309">
    <property type="entry name" value="FRIZZLED"/>
    <property type="match status" value="1"/>
</dbReference>
<dbReference type="GO" id="GO:0017147">
    <property type="term" value="F:Wnt-protein binding"/>
    <property type="evidence" value="ECO:0007669"/>
    <property type="project" value="TreeGrafter"/>
</dbReference>
<dbReference type="InterPro" id="IPR020067">
    <property type="entry name" value="Frizzled_dom"/>
</dbReference>
<dbReference type="CDD" id="cd07445">
    <property type="entry name" value="CRD_corin_1"/>
    <property type="match status" value="1"/>
</dbReference>
<dbReference type="Proteomes" id="UP000252040">
    <property type="component" value="Unplaced"/>
</dbReference>